<evidence type="ECO:0000256" key="1">
    <source>
        <dbReference type="SAM" id="MobiDB-lite"/>
    </source>
</evidence>
<protein>
    <recommendedName>
        <fullName evidence="2">DNA replication regulator Sld3 C-terminal domain-containing protein</fullName>
    </recommendedName>
</protein>
<dbReference type="GeneID" id="19204272"/>
<reference evidence="4" key="1">
    <citation type="journal article" date="2012" name="Science">
        <title>The Paleozoic origin of enzymatic lignin decomposition reconstructed from 31 fungal genomes.</title>
        <authorList>
            <person name="Floudas D."/>
            <person name="Binder M."/>
            <person name="Riley R."/>
            <person name="Barry K."/>
            <person name="Blanchette R.A."/>
            <person name="Henrissat B."/>
            <person name="Martinez A.T."/>
            <person name="Otillar R."/>
            <person name="Spatafora J.W."/>
            <person name="Yadav J.S."/>
            <person name="Aerts A."/>
            <person name="Benoit I."/>
            <person name="Boyd A."/>
            <person name="Carlson A."/>
            <person name="Copeland A."/>
            <person name="Coutinho P.M."/>
            <person name="de Vries R.P."/>
            <person name="Ferreira P."/>
            <person name="Findley K."/>
            <person name="Foster B."/>
            <person name="Gaskell J."/>
            <person name="Glotzer D."/>
            <person name="Gorecki P."/>
            <person name="Heitman J."/>
            <person name="Hesse C."/>
            <person name="Hori C."/>
            <person name="Igarashi K."/>
            <person name="Jurgens J.A."/>
            <person name="Kallen N."/>
            <person name="Kersten P."/>
            <person name="Kohler A."/>
            <person name="Kuees U."/>
            <person name="Kumar T.K.A."/>
            <person name="Kuo A."/>
            <person name="LaButti K."/>
            <person name="Larrondo L.F."/>
            <person name="Lindquist E."/>
            <person name="Ling A."/>
            <person name="Lombard V."/>
            <person name="Lucas S."/>
            <person name="Lundell T."/>
            <person name="Martin R."/>
            <person name="McLaughlin D.J."/>
            <person name="Morgenstern I."/>
            <person name="Morin E."/>
            <person name="Murat C."/>
            <person name="Nagy L.G."/>
            <person name="Nolan M."/>
            <person name="Ohm R.A."/>
            <person name="Patyshakuliyeva A."/>
            <person name="Rokas A."/>
            <person name="Ruiz-Duenas F.J."/>
            <person name="Sabat G."/>
            <person name="Salamov A."/>
            <person name="Samejima M."/>
            <person name="Schmutz J."/>
            <person name="Slot J.C."/>
            <person name="St John F."/>
            <person name="Stenlid J."/>
            <person name="Sun H."/>
            <person name="Sun S."/>
            <person name="Syed K."/>
            <person name="Tsang A."/>
            <person name="Wiebenga A."/>
            <person name="Young D."/>
            <person name="Pisabarro A."/>
            <person name="Eastwood D.C."/>
            <person name="Martin F."/>
            <person name="Cullen D."/>
            <person name="Grigoriev I.V."/>
            <person name="Hibbett D.S."/>
        </authorList>
    </citation>
    <scope>NUCLEOTIDE SEQUENCE [LARGE SCALE GENOMIC DNA]</scope>
    <source>
        <strain evidence="4">RWD-64-598 SS2</strain>
    </source>
</reference>
<evidence type="ECO:0000313" key="3">
    <source>
        <dbReference type="EMBL" id="EIW74304.1"/>
    </source>
</evidence>
<dbReference type="OrthoDB" id="3003917at2759"/>
<dbReference type="Pfam" id="PF08639">
    <property type="entry name" value="Sld3_STD"/>
    <property type="match status" value="1"/>
</dbReference>
<evidence type="ECO:0000313" key="4">
    <source>
        <dbReference type="Proteomes" id="UP000053558"/>
    </source>
</evidence>
<accession>R7SGX7</accession>
<dbReference type="InterPro" id="IPR013948">
    <property type="entry name" value="DNA_replication_reg_Sld3_C"/>
</dbReference>
<feature type="region of interest" description="Disordered" evidence="1">
    <location>
        <begin position="476"/>
        <end position="556"/>
    </location>
</feature>
<dbReference type="eggNOG" id="ENOG502SBY0">
    <property type="taxonomic scope" value="Eukaryota"/>
</dbReference>
<sequence length="556" mass="60711">MALVSPLNIHNTSNVKWSATQESAINREYPFTDLAAETPDQYVVRTYLQFLWLPESIMPLELLVPSLQRVRVASTSDPDAPHPLHGLLEPLLLSVRASSSKYHVDLPEILASNGGAGEVEETMMWFALNHEKIDSVDDKVEASANSEDAVLLEDKWRSGWLQRLERREVQIQILLYLLKLSLPGPPVPLPAVTVLASPSKSRRKQRETTLVPSTEERLESFMDKISMWQLADASGADFQTQAQTKDEQDWMQKYCERIVEPQFKTSLPEACELLRSKVFPSSPFSDDEGTARSRSPSPTGSEALSTRGTSRRSSRHPSPAPSEASTSARNADQHSRSRSLSVSLAEDANARRTAYSASSGAAIKRAFSREISMSRAFKAKPGAKKKSNAGAQSQAQLPTAKPSITRGAGGRSMSFAAKSSTAASASAKSSAGVTLVAATPVKRAEKQRNSAFQRSQTTQTFQRSLTSASLFSSRAISPNLSSGAEDTTMADVMEGQDGEDMEEEVWLPADSSPDILLLGPSRKRSSSDAEGARDYEDDDDMDFPEVTPVKKRTRAA</sequence>
<proteinExistence type="predicted"/>
<dbReference type="Proteomes" id="UP000053558">
    <property type="component" value="Unassembled WGS sequence"/>
</dbReference>
<feature type="compositionally biased region" description="Acidic residues" evidence="1">
    <location>
        <begin position="494"/>
        <end position="505"/>
    </location>
</feature>
<dbReference type="KEGG" id="cput:CONPUDRAFT_160342"/>
<feature type="region of interest" description="Disordered" evidence="1">
    <location>
        <begin position="282"/>
        <end position="344"/>
    </location>
</feature>
<feature type="domain" description="DNA replication regulator Sld3 C-terminal" evidence="2">
    <location>
        <begin position="154"/>
        <end position="466"/>
    </location>
</feature>
<dbReference type="AlphaFoldDB" id="R7SGX7"/>
<feature type="compositionally biased region" description="Polar residues" evidence="1">
    <location>
        <begin position="476"/>
        <end position="485"/>
    </location>
</feature>
<name>R7SGX7_CONPW</name>
<dbReference type="Gene3D" id="1.20.58.2130">
    <property type="match status" value="1"/>
</dbReference>
<gene>
    <name evidence="3" type="ORF">CONPUDRAFT_160342</name>
</gene>
<dbReference type="EMBL" id="JH711593">
    <property type="protein sequence ID" value="EIW74304.1"/>
    <property type="molecule type" value="Genomic_DNA"/>
</dbReference>
<dbReference type="OMA" id="WMNEKWR"/>
<feature type="region of interest" description="Disordered" evidence="1">
    <location>
        <begin position="378"/>
        <end position="432"/>
    </location>
</feature>
<feature type="compositionally biased region" description="Polar residues" evidence="1">
    <location>
        <begin position="292"/>
        <end position="304"/>
    </location>
</feature>
<evidence type="ECO:0000259" key="2">
    <source>
        <dbReference type="Pfam" id="PF08639"/>
    </source>
</evidence>
<dbReference type="RefSeq" id="XP_007775655.1">
    <property type="nucleotide sequence ID" value="XM_007777465.1"/>
</dbReference>
<keyword evidence="4" id="KW-1185">Reference proteome</keyword>
<feature type="compositionally biased region" description="Low complexity" evidence="1">
    <location>
        <begin position="414"/>
        <end position="431"/>
    </location>
</feature>
<feature type="compositionally biased region" description="Basic and acidic residues" evidence="1">
    <location>
        <begin position="525"/>
        <end position="534"/>
    </location>
</feature>
<organism evidence="3 4">
    <name type="scientific">Coniophora puteana (strain RWD-64-598)</name>
    <name type="common">Brown rot fungus</name>
    <dbReference type="NCBI Taxonomy" id="741705"/>
    <lineage>
        <taxon>Eukaryota</taxon>
        <taxon>Fungi</taxon>
        <taxon>Dikarya</taxon>
        <taxon>Basidiomycota</taxon>
        <taxon>Agaricomycotina</taxon>
        <taxon>Agaricomycetes</taxon>
        <taxon>Agaricomycetidae</taxon>
        <taxon>Boletales</taxon>
        <taxon>Coniophorineae</taxon>
        <taxon>Coniophoraceae</taxon>
        <taxon>Coniophora</taxon>
    </lineage>
</organism>
<feature type="compositionally biased region" description="Basic residues" evidence="1">
    <location>
        <begin position="378"/>
        <end position="387"/>
    </location>
</feature>